<evidence type="ECO:0000256" key="6">
    <source>
        <dbReference type="SAM" id="Phobius"/>
    </source>
</evidence>
<feature type="transmembrane region" description="Helical" evidence="6">
    <location>
        <begin position="181"/>
        <end position="198"/>
    </location>
</feature>
<accession>A0A832I7M6</accession>
<dbReference type="EMBL" id="DTKQ01000013">
    <property type="protein sequence ID" value="HGZ78653.1"/>
    <property type="molecule type" value="Genomic_DNA"/>
</dbReference>
<dbReference type="Pfam" id="PF01384">
    <property type="entry name" value="PHO4"/>
    <property type="match status" value="1"/>
</dbReference>
<feature type="transmembrane region" description="Helical" evidence="6">
    <location>
        <begin position="86"/>
        <end position="108"/>
    </location>
</feature>
<protein>
    <submittedName>
        <fullName evidence="7">Inorganic phosphate transporter</fullName>
    </submittedName>
</protein>
<dbReference type="PANTHER" id="PTHR11101">
    <property type="entry name" value="PHOSPHATE TRANSPORTER"/>
    <property type="match status" value="1"/>
</dbReference>
<evidence type="ECO:0000256" key="1">
    <source>
        <dbReference type="ARBA" id="ARBA00004141"/>
    </source>
</evidence>
<feature type="transmembrane region" description="Helical" evidence="6">
    <location>
        <begin position="57"/>
        <end position="74"/>
    </location>
</feature>
<organism evidence="7">
    <name type="scientific">Pseudothermotoga hypogea</name>
    <dbReference type="NCBI Taxonomy" id="57487"/>
    <lineage>
        <taxon>Bacteria</taxon>
        <taxon>Thermotogati</taxon>
        <taxon>Thermotogota</taxon>
        <taxon>Thermotogae</taxon>
        <taxon>Thermotogales</taxon>
        <taxon>Thermotogaceae</taxon>
        <taxon>Pseudothermotoga</taxon>
    </lineage>
</organism>
<feature type="transmembrane region" description="Helical" evidence="6">
    <location>
        <begin position="273"/>
        <end position="291"/>
    </location>
</feature>
<dbReference type="PANTHER" id="PTHR11101:SF80">
    <property type="entry name" value="PHOSPHATE TRANSPORTER"/>
    <property type="match status" value="1"/>
</dbReference>
<name>A0A832I7M6_9THEM</name>
<dbReference type="GO" id="GO:0005315">
    <property type="term" value="F:phosphate transmembrane transporter activity"/>
    <property type="evidence" value="ECO:0007669"/>
    <property type="project" value="InterPro"/>
</dbReference>
<dbReference type="InterPro" id="IPR001204">
    <property type="entry name" value="Phos_transporter"/>
</dbReference>
<feature type="transmembrane region" description="Helical" evidence="6">
    <location>
        <begin position="21"/>
        <end position="37"/>
    </location>
</feature>
<feature type="transmembrane region" description="Helical" evidence="6">
    <location>
        <begin position="144"/>
        <end position="169"/>
    </location>
</feature>
<feature type="transmembrane region" description="Helical" evidence="6">
    <location>
        <begin position="303"/>
        <end position="323"/>
    </location>
</feature>
<evidence type="ECO:0000256" key="4">
    <source>
        <dbReference type="ARBA" id="ARBA00022989"/>
    </source>
</evidence>
<keyword evidence="4 6" id="KW-1133">Transmembrane helix</keyword>
<evidence type="ECO:0000256" key="3">
    <source>
        <dbReference type="ARBA" id="ARBA00022692"/>
    </source>
</evidence>
<dbReference type="GO" id="GO:0035435">
    <property type="term" value="P:phosphate ion transmembrane transport"/>
    <property type="evidence" value="ECO:0007669"/>
    <property type="project" value="TreeGrafter"/>
</dbReference>
<sequence>MPFFCKIYHSIVKPRRECWHVWYLLPSIFLGWSLGANDAANVFGPTIASGLIPHKPAMIFGSLFVVLGALLGGSKCLMNVSSITTGLVLDSALAVFSAALTVTIMTLLKFPVSTSQAVFGGIVGTNIFRLGLVNVNWAPMLKFVVVWVLTPTGAAVISFFLYKFLAIVFRRIKSVQLQDRFITVGSWLVGFYGCYALGANNVANVTGALVGNMLSVTQAALIGGLCIGLGMITFSKGVVMTVGKNIVALDHFSGMIAVLAQAITVWIYSLVGIPVSSSQAIVGAVIGLGYAKGAKLSNRRTVVNIVLAWVATPLVAGLISYILCLGMKSWF</sequence>
<dbReference type="AlphaFoldDB" id="A0A832I7M6"/>
<evidence type="ECO:0000313" key="7">
    <source>
        <dbReference type="EMBL" id="HGZ78653.1"/>
    </source>
</evidence>
<comment type="subcellular location">
    <subcellularLocation>
        <location evidence="1">Membrane</location>
        <topology evidence="1">Multi-pass membrane protein</topology>
    </subcellularLocation>
</comment>
<keyword evidence="5 6" id="KW-0472">Membrane</keyword>
<keyword evidence="3 6" id="KW-0812">Transmembrane</keyword>
<dbReference type="GO" id="GO:0016020">
    <property type="term" value="C:membrane"/>
    <property type="evidence" value="ECO:0007669"/>
    <property type="project" value="UniProtKB-SubCell"/>
</dbReference>
<keyword evidence="2" id="KW-0813">Transport</keyword>
<gene>
    <name evidence="7" type="ORF">ENW55_01545</name>
</gene>
<reference evidence="7" key="1">
    <citation type="journal article" date="2020" name="mSystems">
        <title>Genome- and Community-Level Interaction Insights into Carbon Utilization and Element Cycling Functions of Hydrothermarchaeota in Hydrothermal Sediment.</title>
        <authorList>
            <person name="Zhou Z."/>
            <person name="Liu Y."/>
            <person name="Xu W."/>
            <person name="Pan J."/>
            <person name="Luo Z.H."/>
            <person name="Li M."/>
        </authorList>
    </citation>
    <scope>NUCLEOTIDE SEQUENCE [LARGE SCALE GENOMIC DNA]</scope>
    <source>
        <strain evidence="7">SpSt-86</strain>
    </source>
</reference>
<feature type="transmembrane region" description="Helical" evidence="6">
    <location>
        <begin position="210"/>
        <end position="234"/>
    </location>
</feature>
<evidence type="ECO:0000256" key="2">
    <source>
        <dbReference type="ARBA" id="ARBA00022448"/>
    </source>
</evidence>
<proteinExistence type="predicted"/>
<evidence type="ECO:0000256" key="5">
    <source>
        <dbReference type="ARBA" id="ARBA00023136"/>
    </source>
</evidence>
<comment type="caution">
    <text evidence="7">The sequence shown here is derived from an EMBL/GenBank/DDBJ whole genome shotgun (WGS) entry which is preliminary data.</text>
</comment>